<dbReference type="InterPro" id="IPR050983">
    <property type="entry name" value="GST_Omega/HSP26"/>
</dbReference>
<feature type="domain" description="GST C-terminal" evidence="1">
    <location>
        <begin position="117"/>
        <end position="249"/>
    </location>
</feature>
<dbReference type="InterPro" id="IPR036282">
    <property type="entry name" value="Glutathione-S-Trfase_C_sf"/>
</dbReference>
<organism evidence="2 3">
    <name type="scientific">Dacryopinax primogenitus (strain DJM 731)</name>
    <name type="common">Brown rot fungus</name>
    <dbReference type="NCBI Taxonomy" id="1858805"/>
    <lineage>
        <taxon>Eukaryota</taxon>
        <taxon>Fungi</taxon>
        <taxon>Dikarya</taxon>
        <taxon>Basidiomycota</taxon>
        <taxon>Agaricomycotina</taxon>
        <taxon>Dacrymycetes</taxon>
        <taxon>Dacrymycetales</taxon>
        <taxon>Dacrymycetaceae</taxon>
        <taxon>Dacryopinax</taxon>
    </lineage>
</organism>
<dbReference type="AlphaFoldDB" id="M5G1B0"/>
<dbReference type="EMBL" id="JH795876">
    <property type="protein sequence ID" value="EJT97552.1"/>
    <property type="molecule type" value="Genomic_DNA"/>
</dbReference>
<reference evidence="2 3" key="1">
    <citation type="journal article" date="2012" name="Science">
        <title>The Paleozoic origin of enzymatic lignin decomposition reconstructed from 31 fungal genomes.</title>
        <authorList>
            <person name="Floudas D."/>
            <person name="Binder M."/>
            <person name="Riley R."/>
            <person name="Barry K."/>
            <person name="Blanchette R.A."/>
            <person name="Henrissat B."/>
            <person name="Martinez A.T."/>
            <person name="Otillar R."/>
            <person name="Spatafora J.W."/>
            <person name="Yadav J.S."/>
            <person name="Aerts A."/>
            <person name="Benoit I."/>
            <person name="Boyd A."/>
            <person name="Carlson A."/>
            <person name="Copeland A."/>
            <person name="Coutinho P.M."/>
            <person name="de Vries R.P."/>
            <person name="Ferreira P."/>
            <person name="Findley K."/>
            <person name="Foster B."/>
            <person name="Gaskell J."/>
            <person name="Glotzer D."/>
            <person name="Gorecki P."/>
            <person name="Heitman J."/>
            <person name="Hesse C."/>
            <person name="Hori C."/>
            <person name="Igarashi K."/>
            <person name="Jurgens J.A."/>
            <person name="Kallen N."/>
            <person name="Kersten P."/>
            <person name="Kohler A."/>
            <person name="Kuees U."/>
            <person name="Kumar T.K.A."/>
            <person name="Kuo A."/>
            <person name="LaButti K."/>
            <person name="Larrondo L.F."/>
            <person name="Lindquist E."/>
            <person name="Ling A."/>
            <person name="Lombard V."/>
            <person name="Lucas S."/>
            <person name="Lundell T."/>
            <person name="Martin R."/>
            <person name="McLaughlin D.J."/>
            <person name="Morgenstern I."/>
            <person name="Morin E."/>
            <person name="Murat C."/>
            <person name="Nagy L.G."/>
            <person name="Nolan M."/>
            <person name="Ohm R.A."/>
            <person name="Patyshakuliyeva A."/>
            <person name="Rokas A."/>
            <person name="Ruiz-Duenas F.J."/>
            <person name="Sabat G."/>
            <person name="Salamov A."/>
            <person name="Samejima M."/>
            <person name="Schmutz J."/>
            <person name="Slot J.C."/>
            <person name="St John F."/>
            <person name="Stenlid J."/>
            <person name="Sun H."/>
            <person name="Sun S."/>
            <person name="Syed K."/>
            <person name="Tsang A."/>
            <person name="Wiebenga A."/>
            <person name="Young D."/>
            <person name="Pisabarro A."/>
            <person name="Eastwood D.C."/>
            <person name="Martin F."/>
            <person name="Cullen D."/>
            <person name="Grigoriev I.V."/>
            <person name="Hibbett D.S."/>
        </authorList>
    </citation>
    <scope>NUCLEOTIDE SEQUENCE [LARGE SCALE GENOMIC DNA]</scope>
    <source>
        <strain evidence="2 3">DJM-731 SS1</strain>
    </source>
</reference>
<dbReference type="InterPro" id="IPR054416">
    <property type="entry name" value="GST_UstS-like_C"/>
</dbReference>
<dbReference type="CDD" id="cd03038">
    <property type="entry name" value="GST_N_etherase_LigE"/>
    <property type="match status" value="1"/>
</dbReference>
<dbReference type="OrthoDB" id="4951845at2759"/>
<dbReference type="Pfam" id="PF22041">
    <property type="entry name" value="GST_C_7"/>
    <property type="match status" value="1"/>
</dbReference>
<accession>M5G1B0</accession>
<evidence type="ECO:0000313" key="3">
    <source>
        <dbReference type="Proteomes" id="UP000030653"/>
    </source>
</evidence>
<dbReference type="GeneID" id="63685812"/>
<dbReference type="RefSeq" id="XP_040624450.1">
    <property type="nucleotide sequence ID" value="XM_040770750.1"/>
</dbReference>
<dbReference type="HOGENOM" id="CLU_011226_4_3_1"/>
<dbReference type="PROSITE" id="PS50405">
    <property type="entry name" value="GST_CTER"/>
    <property type="match status" value="1"/>
</dbReference>
<dbReference type="InterPro" id="IPR004045">
    <property type="entry name" value="Glutathione_S-Trfase_N"/>
</dbReference>
<dbReference type="GO" id="GO:0005737">
    <property type="term" value="C:cytoplasm"/>
    <property type="evidence" value="ECO:0007669"/>
    <property type="project" value="TreeGrafter"/>
</dbReference>
<dbReference type="SUPFAM" id="SSF52833">
    <property type="entry name" value="Thioredoxin-like"/>
    <property type="match status" value="1"/>
</dbReference>
<evidence type="ECO:0000259" key="1">
    <source>
        <dbReference type="PROSITE" id="PS50405"/>
    </source>
</evidence>
<dbReference type="InterPro" id="IPR036249">
    <property type="entry name" value="Thioredoxin-like_sf"/>
</dbReference>
<dbReference type="PANTHER" id="PTHR43968">
    <property type="match status" value="1"/>
</dbReference>
<dbReference type="OMA" id="DAGHQWL"/>
<dbReference type="Gene3D" id="3.40.30.10">
    <property type="entry name" value="Glutaredoxin"/>
    <property type="match status" value="1"/>
</dbReference>
<dbReference type="Gene3D" id="1.20.1050.10">
    <property type="match status" value="1"/>
</dbReference>
<sequence length="249" mass="28375">MSAPNPTTADPGTVIFYDLKCATPNTCWSPHCWKARLALQYKHVPFRTVWVSYPDIKPLLGHTQPEAKTVTLPVIQHGQTWVFDSWEIVRYLEAHFPTPSLLPNPQSAHFFKLYNDTVLVESVWNLFAPRVANILDERGKVFFVRTREEDLGMKLEDVGRGETVDQIRRPLGVVARNLAQFGPYLAGEEVTYPDLVLLSTLLWFQRANPVDTETILDMFPSSNVSRAPIVREWFDRVKGLGVVQEEPAE</sequence>
<dbReference type="Pfam" id="PF13409">
    <property type="entry name" value="GST_N_2"/>
    <property type="match status" value="1"/>
</dbReference>
<protein>
    <recommendedName>
        <fullName evidence="1">GST C-terminal domain-containing protein</fullName>
    </recommendedName>
</protein>
<dbReference type="InterPro" id="IPR010987">
    <property type="entry name" value="Glutathione-S-Trfase_C-like"/>
</dbReference>
<dbReference type="Proteomes" id="UP000030653">
    <property type="component" value="Unassembled WGS sequence"/>
</dbReference>
<dbReference type="SUPFAM" id="SSF47616">
    <property type="entry name" value="GST C-terminal domain-like"/>
    <property type="match status" value="1"/>
</dbReference>
<evidence type="ECO:0000313" key="2">
    <source>
        <dbReference type="EMBL" id="EJT97552.1"/>
    </source>
</evidence>
<name>M5G1B0_DACPD</name>
<dbReference type="STRING" id="1858805.M5G1B0"/>
<keyword evidence="3" id="KW-1185">Reference proteome</keyword>
<proteinExistence type="predicted"/>
<gene>
    <name evidence="2" type="ORF">DACRYDRAFT_119234</name>
</gene>
<dbReference type="PANTHER" id="PTHR43968:SF6">
    <property type="entry name" value="GLUTATHIONE S-TRANSFERASE OMEGA"/>
    <property type="match status" value="1"/>
</dbReference>